<evidence type="ECO:0000256" key="1">
    <source>
        <dbReference type="ARBA" id="ARBA00022553"/>
    </source>
</evidence>
<dbReference type="Pfam" id="PF00072">
    <property type="entry name" value="Response_reg"/>
    <property type="match status" value="1"/>
</dbReference>
<dbReference type="EMBL" id="QEWP01000001">
    <property type="protein sequence ID" value="PWE00967.1"/>
    <property type="molecule type" value="Genomic_DNA"/>
</dbReference>
<proteinExistence type="predicted"/>
<feature type="domain" description="Response regulatory" evidence="3">
    <location>
        <begin position="3"/>
        <end position="118"/>
    </location>
</feature>
<accession>A0A2U2BD62</accession>
<organism evidence="4 5">
    <name type="scientific">Marinilabilia rubra</name>
    <dbReference type="NCBI Taxonomy" id="2162893"/>
    <lineage>
        <taxon>Bacteria</taxon>
        <taxon>Pseudomonadati</taxon>
        <taxon>Bacteroidota</taxon>
        <taxon>Bacteroidia</taxon>
        <taxon>Marinilabiliales</taxon>
        <taxon>Marinilabiliaceae</taxon>
        <taxon>Marinilabilia</taxon>
    </lineage>
</organism>
<dbReference type="PANTHER" id="PTHR44591">
    <property type="entry name" value="STRESS RESPONSE REGULATOR PROTEIN 1"/>
    <property type="match status" value="1"/>
</dbReference>
<dbReference type="InterPro" id="IPR050595">
    <property type="entry name" value="Bact_response_regulator"/>
</dbReference>
<dbReference type="PROSITE" id="PS50110">
    <property type="entry name" value="RESPONSE_REGULATORY"/>
    <property type="match status" value="1"/>
</dbReference>
<dbReference type="OrthoDB" id="9789181at2"/>
<dbReference type="PANTHER" id="PTHR44591:SF23">
    <property type="entry name" value="CHEY SUBFAMILY"/>
    <property type="match status" value="1"/>
</dbReference>
<dbReference type="Gene3D" id="3.40.50.2300">
    <property type="match status" value="1"/>
</dbReference>
<reference evidence="4 5" key="1">
    <citation type="submission" date="2018-05" db="EMBL/GenBank/DDBJ databases">
        <title>Marinilabilia rubrum sp. nov., isolated from saltern sediment.</title>
        <authorList>
            <person name="Zhang R."/>
        </authorList>
    </citation>
    <scope>NUCLEOTIDE SEQUENCE [LARGE SCALE GENOMIC DNA]</scope>
    <source>
        <strain evidence="4 5">WTE16</strain>
    </source>
</reference>
<dbReference type="AlphaFoldDB" id="A0A2U2BD62"/>
<dbReference type="SMART" id="SM00448">
    <property type="entry name" value="REC"/>
    <property type="match status" value="1"/>
</dbReference>
<dbReference type="CDD" id="cd17574">
    <property type="entry name" value="REC_OmpR"/>
    <property type="match status" value="1"/>
</dbReference>
<evidence type="ECO:0000313" key="4">
    <source>
        <dbReference type="EMBL" id="PWE00967.1"/>
    </source>
</evidence>
<dbReference type="Proteomes" id="UP000244956">
    <property type="component" value="Unassembled WGS sequence"/>
</dbReference>
<dbReference type="SUPFAM" id="SSF52172">
    <property type="entry name" value="CheY-like"/>
    <property type="match status" value="1"/>
</dbReference>
<dbReference type="InterPro" id="IPR011006">
    <property type="entry name" value="CheY-like_superfamily"/>
</dbReference>
<evidence type="ECO:0000313" key="5">
    <source>
        <dbReference type="Proteomes" id="UP000244956"/>
    </source>
</evidence>
<keyword evidence="1 2" id="KW-0597">Phosphoprotein</keyword>
<gene>
    <name evidence="4" type="ORF">DDZ16_00295</name>
</gene>
<name>A0A2U2BD62_9BACT</name>
<comment type="caution">
    <text evidence="4">The sequence shown here is derived from an EMBL/GenBank/DDBJ whole genome shotgun (WGS) entry which is preliminary data.</text>
</comment>
<evidence type="ECO:0000259" key="3">
    <source>
        <dbReference type="PROSITE" id="PS50110"/>
    </source>
</evidence>
<feature type="modified residue" description="4-aspartylphosphate" evidence="2">
    <location>
        <position position="52"/>
    </location>
</feature>
<keyword evidence="5" id="KW-1185">Reference proteome</keyword>
<dbReference type="RefSeq" id="WP_109262422.1">
    <property type="nucleotide sequence ID" value="NZ_QEWP01000001.1"/>
</dbReference>
<evidence type="ECO:0000256" key="2">
    <source>
        <dbReference type="PROSITE-ProRule" id="PRU00169"/>
    </source>
</evidence>
<dbReference type="GO" id="GO:0000160">
    <property type="term" value="P:phosphorelay signal transduction system"/>
    <property type="evidence" value="ECO:0007669"/>
    <property type="project" value="InterPro"/>
</dbReference>
<protein>
    <submittedName>
        <fullName evidence="4">Response regulator</fullName>
    </submittedName>
</protein>
<dbReference type="InterPro" id="IPR001789">
    <property type="entry name" value="Sig_transdc_resp-reg_receiver"/>
</dbReference>
<sequence length="127" mass="14311">MANILICEDDRLIGRIIERKLLEDFHQVKLVENGDIAIRKLKEQVFQLVISDVMMPVNSGLDVINYLRNELRSDIPILVVSALSEEDNIQEAIKLGASDYVSKPFSVGALREKVGYLLKVPHCEPGH</sequence>